<dbReference type="EMBL" id="MHQL01000054">
    <property type="protein sequence ID" value="OHA01766.1"/>
    <property type="molecule type" value="Genomic_DNA"/>
</dbReference>
<name>A0A1G2KQR8_9BACT</name>
<keyword evidence="1" id="KW-1133">Transmembrane helix</keyword>
<protein>
    <recommendedName>
        <fullName evidence="4">PilN domain-containing protein</fullName>
    </recommendedName>
</protein>
<keyword evidence="1" id="KW-0472">Membrane</keyword>
<sequence length="183" mass="20104">MHPDDMFSINLLSRSDKQDVRYGIYSRFSVFLGAGTLAALAAFAVLLIPSLLFLSFQKEGLLREVDIALQSQRIIDVEKVIREIQELNGRATALAGRRTSAHSAGALLDAVSVLVPVGVTLDELFFDTDAKSMMLRGHARKREDFLLFKSGIEKTSFAASVDSPISNIIKESNIAFTLTITLK</sequence>
<evidence type="ECO:0008006" key="4">
    <source>
        <dbReference type="Google" id="ProtNLM"/>
    </source>
</evidence>
<comment type="caution">
    <text evidence="2">The sequence shown here is derived from an EMBL/GenBank/DDBJ whole genome shotgun (WGS) entry which is preliminary data.</text>
</comment>
<organism evidence="2 3">
    <name type="scientific">Candidatus Sungbacteria bacterium RIFCSPHIGHO2_02_FULL_51_29</name>
    <dbReference type="NCBI Taxonomy" id="1802273"/>
    <lineage>
        <taxon>Bacteria</taxon>
        <taxon>Candidatus Sungiibacteriota</taxon>
    </lineage>
</organism>
<accession>A0A1G2KQR8</accession>
<evidence type="ECO:0000313" key="3">
    <source>
        <dbReference type="Proteomes" id="UP000177811"/>
    </source>
</evidence>
<dbReference type="Proteomes" id="UP000177811">
    <property type="component" value="Unassembled WGS sequence"/>
</dbReference>
<evidence type="ECO:0000313" key="2">
    <source>
        <dbReference type="EMBL" id="OHA01766.1"/>
    </source>
</evidence>
<gene>
    <name evidence="2" type="ORF">A3C16_02670</name>
</gene>
<feature type="transmembrane region" description="Helical" evidence="1">
    <location>
        <begin position="30"/>
        <end position="54"/>
    </location>
</feature>
<reference evidence="2 3" key="1">
    <citation type="journal article" date="2016" name="Nat. Commun.">
        <title>Thousands of microbial genomes shed light on interconnected biogeochemical processes in an aquifer system.</title>
        <authorList>
            <person name="Anantharaman K."/>
            <person name="Brown C.T."/>
            <person name="Hug L.A."/>
            <person name="Sharon I."/>
            <person name="Castelle C.J."/>
            <person name="Probst A.J."/>
            <person name="Thomas B.C."/>
            <person name="Singh A."/>
            <person name="Wilkins M.J."/>
            <person name="Karaoz U."/>
            <person name="Brodie E.L."/>
            <person name="Williams K.H."/>
            <person name="Hubbard S.S."/>
            <person name="Banfield J.F."/>
        </authorList>
    </citation>
    <scope>NUCLEOTIDE SEQUENCE [LARGE SCALE GENOMIC DNA]</scope>
</reference>
<evidence type="ECO:0000256" key="1">
    <source>
        <dbReference type="SAM" id="Phobius"/>
    </source>
</evidence>
<keyword evidence="1" id="KW-0812">Transmembrane</keyword>
<proteinExistence type="predicted"/>
<dbReference type="AlphaFoldDB" id="A0A1G2KQR8"/>